<dbReference type="Proteomes" id="UP000681967">
    <property type="component" value="Unassembled WGS sequence"/>
</dbReference>
<sequence length="62" mass="7455">RLSSMEKNTYRIFSITPPVVTSNQQAVEILQCLQQIKTYIRKQWLLPLQLHNEYDMENNFLK</sequence>
<name>A0A8S3AHN3_9BILA</name>
<evidence type="ECO:0000313" key="2">
    <source>
        <dbReference type="EMBL" id="CAF4721601.1"/>
    </source>
</evidence>
<dbReference type="EMBL" id="CAJOBJ010152113">
    <property type="protein sequence ID" value="CAF4810909.1"/>
    <property type="molecule type" value="Genomic_DNA"/>
</dbReference>
<comment type="caution">
    <text evidence="1">The sequence shown here is derived from an EMBL/GenBank/DDBJ whole genome shotgun (WGS) entry which is preliminary data.</text>
</comment>
<reference evidence="1" key="1">
    <citation type="submission" date="2021-02" db="EMBL/GenBank/DDBJ databases">
        <authorList>
            <person name="Nowell W R."/>
        </authorList>
    </citation>
    <scope>NUCLEOTIDE SEQUENCE</scope>
</reference>
<feature type="non-terminal residue" evidence="1">
    <location>
        <position position="1"/>
    </location>
</feature>
<gene>
    <name evidence="1" type="ORF">BYL167_LOCUS44369</name>
    <name evidence="2" type="ORF">BYL167_LOCUS44906</name>
    <name evidence="3" type="ORF">GIL414_LOCUS47576</name>
</gene>
<evidence type="ECO:0000313" key="4">
    <source>
        <dbReference type="Proteomes" id="UP000681967"/>
    </source>
</evidence>
<feature type="non-terminal residue" evidence="1">
    <location>
        <position position="62"/>
    </location>
</feature>
<dbReference type="EMBL" id="CAJOBH010120313">
    <property type="protein sequence ID" value="CAF4708144.1"/>
    <property type="molecule type" value="Genomic_DNA"/>
</dbReference>
<dbReference type="Proteomes" id="UP000681720">
    <property type="component" value="Unassembled WGS sequence"/>
</dbReference>
<dbReference type="EMBL" id="CAJOBH010123097">
    <property type="protein sequence ID" value="CAF4721601.1"/>
    <property type="molecule type" value="Genomic_DNA"/>
</dbReference>
<proteinExistence type="predicted"/>
<protein>
    <submittedName>
        <fullName evidence="1">Uncharacterized protein</fullName>
    </submittedName>
</protein>
<dbReference type="AlphaFoldDB" id="A0A8S3AHN3"/>
<organism evidence="1 4">
    <name type="scientific">Rotaria magnacalcarata</name>
    <dbReference type="NCBI Taxonomy" id="392030"/>
    <lineage>
        <taxon>Eukaryota</taxon>
        <taxon>Metazoa</taxon>
        <taxon>Spiralia</taxon>
        <taxon>Gnathifera</taxon>
        <taxon>Rotifera</taxon>
        <taxon>Eurotatoria</taxon>
        <taxon>Bdelloidea</taxon>
        <taxon>Philodinida</taxon>
        <taxon>Philodinidae</taxon>
        <taxon>Rotaria</taxon>
    </lineage>
</organism>
<evidence type="ECO:0000313" key="1">
    <source>
        <dbReference type="EMBL" id="CAF4708144.1"/>
    </source>
</evidence>
<accession>A0A8S3AHN3</accession>
<evidence type="ECO:0000313" key="3">
    <source>
        <dbReference type="EMBL" id="CAF4810909.1"/>
    </source>
</evidence>